<name>A0A7M2T5R1_STRCW</name>
<evidence type="ECO:0000256" key="1">
    <source>
        <dbReference type="SAM" id="MobiDB-lite"/>
    </source>
</evidence>
<dbReference type="Proteomes" id="UP000594008">
    <property type="component" value="Chromosome"/>
</dbReference>
<sequence length="339" mass="36404">MDRTPQDHPLCDLIAEAAGNSVPDSFASGTVMAFEDIIEALEKAQPERLSSVQGDFRRARTFDDLLIVRAELVAGAKLARAGVPFDFGQRNGEPQPDLVLREMDLGIEVKARRLDGLRDLHDELEDALAGIDPPVLVHLMPDSQPLIIKAAVRAKVVEETVQRVRSGNLGTAVTEVDQPWAARKRLLLRVGIHHADDLPNGSRVAVTNGFWGSEPGPHLMDTEDQVRAVLEDEQKIRQAESMPTILLVDAARTGAAYIRSPAVWAQRLATLLPDTTPFVGAAVMIPTPDDPDVGISLGVRANLSDKDRRAVDELAGRIGLTGARGGTAPGDPVGGPPVP</sequence>
<dbReference type="EMBL" id="CP063374">
    <property type="protein sequence ID" value="QOV43028.1"/>
    <property type="molecule type" value="Genomic_DNA"/>
</dbReference>
<feature type="region of interest" description="Disordered" evidence="1">
    <location>
        <begin position="318"/>
        <end position="339"/>
    </location>
</feature>
<protein>
    <submittedName>
        <fullName evidence="2">Uncharacterized protein</fullName>
    </submittedName>
</protein>
<evidence type="ECO:0000313" key="2">
    <source>
        <dbReference type="EMBL" id="QOV43028.1"/>
    </source>
</evidence>
<dbReference type="AlphaFoldDB" id="A0A7M2T5R1"/>
<dbReference type="KEGG" id="schf:IPT68_25070"/>
<gene>
    <name evidence="2" type="ORF">IPT68_25070</name>
</gene>
<organism evidence="2 3">
    <name type="scientific">Streptomyces chromofuscus</name>
    <dbReference type="NCBI Taxonomy" id="42881"/>
    <lineage>
        <taxon>Bacteria</taxon>
        <taxon>Bacillati</taxon>
        <taxon>Actinomycetota</taxon>
        <taxon>Actinomycetes</taxon>
        <taxon>Kitasatosporales</taxon>
        <taxon>Streptomycetaceae</taxon>
        <taxon>Streptomyces</taxon>
    </lineage>
</organism>
<reference evidence="2 3" key="1">
    <citation type="submission" date="2020-10" db="EMBL/GenBank/DDBJ databases">
        <title>Streptomyces chromofuscus complate genome analysis.</title>
        <authorList>
            <person name="Anwar N."/>
        </authorList>
    </citation>
    <scope>NUCLEOTIDE SEQUENCE [LARGE SCALE GENOMIC DNA]</scope>
    <source>
        <strain evidence="2 3">DSM 40273</strain>
    </source>
</reference>
<proteinExistence type="predicted"/>
<dbReference type="RefSeq" id="WP_189696618.1">
    <property type="nucleotide sequence ID" value="NZ_BMTA01000002.1"/>
</dbReference>
<keyword evidence="3" id="KW-1185">Reference proteome</keyword>
<accession>A0A7M2T5R1</accession>
<evidence type="ECO:0000313" key="3">
    <source>
        <dbReference type="Proteomes" id="UP000594008"/>
    </source>
</evidence>